<feature type="binding site" evidence="11">
    <location>
        <position position="153"/>
    </location>
    <ligand>
        <name>L-histidine</name>
        <dbReference type="ChEBI" id="CHEBI:57595"/>
    </ligand>
</feature>
<dbReference type="PANTHER" id="PTHR11476">
    <property type="entry name" value="HISTIDYL-TRNA SYNTHETASE"/>
    <property type="match status" value="1"/>
</dbReference>
<dbReference type="InterPro" id="IPR015807">
    <property type="entry name" value="His-tRNA-ligase"/>
</dbReference>
<accession>A0A918UR01</accession>
<evidence type="ECO:0000256" key="3">
    <source>
        <dbReference type="ARBA" id="ARBA00022490"/>
    </source>
</evidence>
<reference evidence="14" key="2">
    <citation type="submission" date="2020-09" db="EMBL/GenBank/DDBJ databases">
        <authorList>
            <person name="Sun Q."/>
            <person name="Kim S."/>
        </authorList>
    </citation>
    <scope>NUCLEOTIDE SEQUENCE</scope>
    <source>
        <strain evidence="14">KCTC 32296</strain>
    </source>
</reference>
<evidence type="ECO:0000259" key="13">
    <source>
        <dbReference type="PROSITE" id="PS50862"/>
    </source>
</evidence>
<dbReference type="InterPro" id="IPR004516">
    <property type="entry name" value="HisRS/HisZ"/>
</dbReference>
<dbReference type="GO" id="GO:0006427">
    <property type="term" value="P:histidyl-tRNA aminoacylation"/>
    <property type="evidence" value="ECO:0007669"/>
    <property type="project" value="UniProtKB-UniRule"/>
</dbReference>
<keyword evidence="15" id="KW-1185">Reference proteome</keyword>
<proteinExistence type="inferred from homology"/>
<keyword evidence="6 10" id="KW-0067">ATP-binding</keyword>
<dbReference type="GO" id="GO:0004821">
    <property type="term" value="F:histidine-tRNA ligase activity"/>
    <property type="evidence" value="ECO:0007669"/>
    <property type="project" value="UniProtKB-UniRule"/>
</dbReference>
<evidence type="ECO:0000256" key="6">
    <source>
        <dbReference type="ARBA" id="ARBA00022840"/>
    </source>
</evidence>
<evidence type="ECO:0000256" key="9">
    <source>
        <dbReference type="ARBA" id="ARBA00047639"/>
    </source>
</evidence>
<name>A0A918UR01_9CAUL</name>
<dbReference type="SUPFAM" id="SSF52954">
    <property type="entry name" value="Class II aaRS ABD-related"/>
    <property type="match status" value="1"/>
</dbReference>
<keyword evidence="7 10" id="KW-0648">Protein biosynthesis</keyword>
<dbReference type="AlphaFoldDB" id="A0A918UR01"/>
<comment type="catalytic activity">
    <reaction evidence="9 10">
        <text>tRNA(His) + L-histidine + ATP = L-histidyl-tRNA(His) + AMP + diphosphate + H(+)</text>
        <dbReference type="Rhea" id="RHEA:17313"/>
        <dbReference type="Rhea" id="RHEA-COMP:9665"/>
        <dbReference type="Rhea" id="RHEA-COMP:9689"/>
        <dbReference type="ChEBI" id="CHEBI:15378"/>
        <dbReference type="ChEBI" id="CHEBI:30616"/>
        <dbReference type="ChEBI" id="CHEBI:33019"/>
        <dbReference type="ChEBI" id="CHEBI:57595"/>
        <dbReference type="ChEBI" id="CHEBI:78442"/>
        <dbReference type="ChEBI" id="CHEBI:78527"/>
        <dbReference type="ChEBI" id="CHEBI:456215"/>
        <dbReference type="EC" id="6.1.1.21"/>
    </reaction>
</comment>
<evidence type="ECO:0000256" key="8">
    <source>
        <dbReference type="ARBA" id="ARBA00023146"/>
    </source>
</evidence>
<evidence type="ECO:0000256" key="10">
    <source>
        <dbReference type="HAMAP-Rule" id="MF_00127"/>
    </source>
</evidence>
<dbReference type="CDD" id="cd00859">
    <property type="entry name" value="HisRS_anticodon"/>
    <property type="match status" value="1"/>
</dbReference>
<feature type="region of interest" description="Disordered" evidence="12">
    <location>
        <begin position="1"/>
        <end position="36"/>
    </location>
</feature>
<dbReference type="PROSITE" id="PS50862">
    <property type="entry name" value="AA_TRNA_LIGASE_II"/>
    <property type="match status" value="1"/>
</dbReference>
<comment type="subcellular location">
    <subcellularLocation>
        <location evidence="10">Cytoplasm</location>
    </subcellularLocation>
</comment>
<evidence type="ECO:0000256" key="7">
    <source>
        <dbReference type="ARBA" id="ARBA00022917"/>
    </source>
</evidence>
<dbReference type="SUPFAM" id="SSF55681">
    <property type="entry name" value="Class II aaRS and biotin synthetases"/>
    <property type="match status" value="1"/>
</dbReference>
<dbReference type="EMBL" id="BMZB01000001">
    <property type="protein sequence ID" value="GGZ27454.1"/>
    <property type="molecule type" value="Genomic_DNA"/>
</dbReference>
<dbReference type="NCBIfam" id="TIGR00442">
    <property type="entry name" value="hisS"/>
    <property type="match status" value="1"/>
</dbReference>
<dbReference type="InterPro" id="IPR045864">
    <property type="entry name" value="aa-tRNA-synth_II/BPL/LPL"/>
</dbReference>
<dbReference type="Gene3D" id="3.30.930.10">
    <property type="entry name" value="Bira Bifunctional Protein, Domain 2"/>
    <property type="match status" value="1"/>
</dbReference>
<dbReference type="PIRSF" id="PIRSF001549">
    <property type="entry name" value="His-tRNA_synth"/>
    <property type="match status" value="1"/>
</dbReference>
<evidence type="ECO:0000256" key="12">
    <source>
        <dbReference type="SAM" id="MobiDB-lite"/>
    </source>
</evidence>
<organism evidence="14 15">
    <name type="scientific">Asticcacaulis endophyticus</name>
    <dbReference type="NCBI Taxonomy" id="1395890"/>
    <lineage>
        <taxon>Bacteria</taxon>
        <taxon>Pseudomonadati</taxon>
        <taxon>Pseudomonadota</taxon>
        <taxon>Alphaproteobacteria</taxon>
        <taxon>Caulobacterales</taxon>
        <taxon>Caulobacteraceae</taxon>
        <taxon>Asticcacaulis</taxon>
    </lineage>
</organism>
<dbReference type="InterPro" id="IPR006195">
    <property type="entry name" value="aa-tRNA-synth_II"/>
</dbReference>
<dbReference type="EC" id="6.1.1.21" evidence="10"/>
<dbReference type="PANTHER" id="PTHR11476:SF7">
    <property type="entry name" value="HISTIDINE--TRNA LIGASE"/>
    <property type="match status" value="1"/>
</dbReference>
<evidence type="ECO:0000256" key="4">
    <source>
        <dbReference type="ARBA" id="ARBA00022598"/>
    </source>
</evidence>
<comment type="similarity">
    <text evidence="1 10">Belongs to the class-II aminoacyl-tRNA synthetase family.</text>
</comment>
<evidence type="ECO:0000256" key="11">
    <source>
        <dbReference type="PIRSR" id="PIRSR001549-1"/>
    </source>
</evidence>
<dbReference type="InterPro" id="IPR033656">
    <property type="entry name" value="HisRS_anticodon"/>
</dbReference>
<comment type="caution">
    <text evidence="14">The sequence shown here is derived from an EMBL/GenBank/DDBJ whole genome shotgun (WGS) entry which is preliminary data.</text>
</comment>
<dbReference type="InterPro" id="IPR036621">
    <property type="entry name" value="Anticodon-bd_dom_sf"/>
</dbReference>
<dbReference type="GO" id="GO:0005737">
    <property type="term" value="C:cytoplasm"/>
    <property type="evidence" value="ECO:0007669"/>
    <property type="project" value="UniProtKB-SubCell"/>
</dbReference>
<reference evidence="14" key="1">
    <citation type="journal article" date="2014" name="Int. J. Syst. Evol. Microbiol.">
        <title>Complete genome sequence of Corynebacterium casei LMG S-19264T (=DSM 44701T), isolated from a smear-ripened cheese.</title>
        <authorList>
            <consortium name="US DOE Joint Genome Institute (JGI-PGF)"/>
            <person name="Walter F."/>
            <person name="Albersmeier A."/>
            <person name="Kalinowski J."/>
            <person name="Ruckert C."/>
        </authorList>
    </citation>
    <scope>NUCLEOTIDE SEQUENCE</scope>
    <source>
        <strain evidence="14">KCTC 32296</strain>
    </source>
</reference>
<comment type="subunit">
    <text evidence="2 10">Homodimer.</text>
</comment>
<feature type="binding site" evidence="11">
    <location>
        <begin position="109"/>
        <end position="111"/>
    </location>
    <ligand>
        <name>L-histidine</name>
        <dbReference type="ChEBI" id="CHEBI:57595"/>
    </ligand>
</feature>
<evidence type="ECO:0000256" key="1">
    <source>
        <dbReference type="ARBA" id="ARBA00008226"/>
    </source>
</evidence>
<dbReference type="Pfam" id="PF03129">
    <property type="entry name" value="HGTP_anticodon"/>
    <property type="match status" value="1"/>
</dbReference>
<gene>
    <name evidence="10 14" type="primary">hisS</name>
    <name evidence="14" type="ORF">GCM10011273_11430</name>
</gene>
<evidence type="ECO:0000313" key="15">
    <source>
        <dbReference type="Proteomes" id="UP000662572"/>
    </source>
</evidence>
<feature type="binding site" evidence="11">
    <location>
        <position position="320"/>
    </location>
    <ligand>
        <name>L-histidine</name>
        <dbReference type="ChEBI" id="CHEBI:57595"/>
    </ligand>
</feature>
<dbReference type="CDD" id="cd00773">
    <property type="entry name" value="HisRS-like_core"/>
    <property type="match status" value="1"/>
</dbReference>
<evidence type="ECO:0000313" key="14">
    <source>
        <dbReference type="EMBL" id="GGZ27454.1"/>
    </source>
</evidence>
<keyword evidence="3 10" id="KW-0963">Cytoplasm</keyword>
<dbReference type="HAMAP" id="MF_00127">
    <property type="entry name" value="His_tRNA_synth"/>
    <property type="match status" value="1"/>
</dbReference>
<keyword evidence="8 10" id="KW-0030">Aminoacyl-tRNA synthetase</keyword>
<feature type="binding site" evidence="11">
    <location>
        <position position="139"/>
    </location>
    <ligand>
        <name>L-histidine</name>
        <dbReference type="ChEBI" id="CHEBI:57595"/>
    </ligand>
</feature>
<keyword evidence="5 10" id="KW-0547">Nucleotide-binding</keyword>
<feature type="binding site" evidence="11">
    <location>
        <position position="157"/>
    </location>
    <ligand>
        <name>L-histidine</name>
        <dbReference type="ChEBI" id="CHEBI:57595"/>
    </ligand>
</feature>
<dbReference type="Proteomes" id="UP000662572">
    <property type="component" value="Unassembled WGS sequence"/>
</dbReference>
<keyword evidence="4 10" id="KW-0436">Ligase</keyword>
<feature type="binding site" evidence="11">
    <location>
        <begin position="324"/>
        <end position="325"/>
    </location>
    <ligand>
        <name>L-histidine</name>
        <dbReference type="ChEBI" id="CHEBI:57595"/>
    </ligand>
</feature>
<dbReference type="GO" id="GO:0005524">
    <property type="term" value="F:ATP binding"/>
    <property type="evidence" value="ECO:0007669"/>
    <property type="project" value="UniProtKB-UniRule"/>
</dbReference>
<feature type="domain" description="Aminoacyl-transfer RNA synthetases class-II family profile" evidence="13">
    <location>
        <begin position="44"/>
        <end position="395"/>
    </location>
</feature>
<protein>
    <recommendedName>
        <fullName evidence="10">Histidine--tRNA ligase</fullName>
        <ecNumber evidence="10">6.1.1.21</ecNumber>
    </recommendedName>
    <alternativeName>
        <fullName evidence="10">Histidyl-tRNA synthetase</fullName>
        <shortName evidence="10">HisRS</shortName>
    </alternativeName>
</protein>
<dbReference type="InterPro" id="IPR004154">
    <property type="entry name" value="Anticodon-bd"/>
</dbReference>
<evidence type="ECO:0000256" key="2">
    <source>
        <dbReference type="ARBA" id="ARBA00011738"/>
    </source>
</evidence>
<evidence type="ECO:0000256" key="5">
    <source>
        <dbReference type="ARBA" id="ARBA00022741"/>
    </source>
</evidence>
<dbReference type="Pfam" id="PF13393">
    <property type="entry name" value="tRNA-synt_His"/>
    <property type="match status" value="1"/>
</dbReference>
<sequence length="511" mass="54604">MFYRHGMTDKAPKSTETDPKDFRPEARAPRGFADKRASQIAAERRLITAVSKVYEDFGFEALQTSAFEYADALGKFLPDADRPNVGVFAVEDDADSEGKNGQWMALRYDHTAPLARFAAQNWDGLPKPFRRYAFGPVWRNEKPGPGRLREFMQCDADTVGTDRPEADAEIIALAVAGFKAAGLPAGSTVLKINNRKLLNGLLNSLGVVDAGQQMGVLRAIDKLDRLGLTGVELLLGGGRKDESGDFTKGANLNDAAIAAVLAFVAAGNAERSVVLDRLAAVLANSPEGMAGLDDLSRIGATLNGLGVGEADAIFDPSIVRGLEYYTGAVFEAELLLETRDEKGELVKFGSVGGGGRYDDLVARFTGEKVPATGFSFGVSRLAAALALTEAGKASPVRGPVVIIAFSDSDMGEYFKLASEIRAAGIPAEVYLGRSGMKAQMKYADRRLSPAVAMIGGDELANGTVTIKDLDLGREMAAEISDNKAWREGRPGQVTLPRQEAINHLKTIVKSL</sequence>
<dbReference type="Gene3D" id="3.40.50.800">
    <property type="entry name" value="Anticodon-binding domain"/>
    <property type="match status" value="1"/>
</dbReference>
<dbReference type="InterPro" id="IPR041715">
    <property type="entry name" value="HisRS-like_core"/>
</dbReference>